<evidence type="ECO:0000256" key="1">
    <source>
        <dbReference type="SAM" id="MobiDB-lite"/>
    </source>
</evidence>
<gene>
    <name evidence="2" type="ORF">MAGR_40070</name>
</gene>
<accession>A0A7I9W5V6</accession>
<feature type="region of interest" description="Disordered" evidence="1">
    <location>
        <begin position="56"/>
        <end position="77"/>
    </location>
</feature>
<dbReference type="Proteomes" id="UP000465302">
    <property type="component" value="Unassembled WGS sequence"/>
</dbReference>
<evidence type="ECO:0000313" key="2">
    <source>
        <dbReference type="EMBL" id="GFG52566.1"/>
    </source>
</evidence>
<reference evidence="2 3" key="1">
    <citation type="journal article" date="2019" name="Emerg. Microbes Infect.">
        <title>Comprehensive subspecies identification of 175 nontuberculous mycobacteria species based on 7547 genomic profiles.</title>
        <authorList>
            <person name="Matsumoto Y."/>
            <person name="Kinjo T."/>
            <person name="Motooka D."/>
            <person name="Nabeya D."/>
            <person name="Jung N."/>
            <person name="Uechi K."/>
            <person name="Horii T."/>
            <person name="Iida T."/>
            <person name="Fujita J."/>
            <person name="Nakamura S."/>
        </authorList>
    </citation>
    <scope>NUCLEOTIDE SEQUENCE [LARGE SCALE GENOMIC DNA]</scope>
    <source>
        <strain evidence="2 3">JCM 6377</strain>
    </source>
</reference>
<name>A0A7I9W5V6_MYCAG</name>
<proteinExistence type="predicted"/>
<feature type="compositionally biased region" description="Basic and acidic residues" evidence="1">
    <location>
        <begin position="25"/>
        <end position="34"/>
    </location>
</feature>
<sequence length="77" mass="8721">MRQNRGANGALAGGDPVEQPPSLAEKQRPDHAATKADGTSLAGLYRYRGTADLRYTSRQIKRDERFRHNRATAPWWR</sequence>
<protein>
    <submittedName>
        <fullName evidence="2">Uncharacterized protein</fullName>
    </submittedName>
</protein>
<dbReference type="AlphaFoldDB" id="A0A7I9W5V6"/>
<organism evidence="2 3">
    <name type="scientific">Mycolicibacterium agri</name>
    <name type="common">Mycobacterium agri</name>
    <dbReference type="NCBI Taxonomy" id="36811"/>
    <lineage>
        <taxon>Bacteria</taxon>
        <taxon>Bacillati</taxon>
        <taxon>Actinomycetota</taxon>
        <taxon>Actinomycetes</taxon>
        <taxon>Mycobacteriales</taxon>
        <taxon>Mycobacteriaceae</taxon>
        <taxon>Mycolicibacterium</taxon>
    </lineage>
</organism>
<dbReference type="EMBL" id="BLKS01000001">
    <property type="protein sequence ID" value="GFG52566.1"/>
    <property type="molecule type" value="Genomic_DNA"/>
</dbReference>
<feature type="region of interest" description="Disordered" evidence="1">
    <location>
        <begin position="1"/>
        <end position="41"/>
    </location>
</feature>
<comment type="caution">
    <text evidence="2">The sequence shown here is derived from an EMBL/GenBank/DDBJ whole genome shotgun (WGS) entry which is preliminary data.</text>
</comment>
<evidence type="ECO:0000313" key="3">
    <source>
        <dbReference type="Proteomes" id="UP000465302"/>
    </source>
</evidence>